<reference evidence="12 13" key="1">
    <citation type="submission" date="2024-01" db="EMBL/GenBank/DDBJ databases">
        <title>Genome assemblies of Stephania.</title>
        <authorList>
            <person name="Yang L."/>
        </authorList>
    </citation>
    <scope>NUCLEOTIDE SEQUENCE [LARGE SCALE GENOMIC DNA]</scope>
    <source>
        <strain evidence="12">YNDBR</strain>
        <tissue evidence="12">Leaf</tissue>
    </source>
</reference>
<feature type="transmembrane region" description="Helical" evidence="9">
    <location>
        <begin position="285"/>
        <end position="312"/>
    </location>
</feature>
<dbReference type="CDD" id="cd03244">
    <property type="entry name" value="ABCC_MRP_domain2"/>
    <property type="match status" value="1"/>
</dbReference>
<dbReference type="CDD" id="cd03250">
    <property type="entry name" value="ABCC_MRP_domain1"/>
    <property type="match status" value="1"/>
</dbReference>
<keyword evidence="8 9" id="KW-0472">Membrane</keyword>
<dbReference type="PROSITE" id="PS50893">
    <property type="entry name" value="ABC_TRANSPORTER_2"/>
    <property type="match status" value="2"/>
</dbReference>
<keyword evidence="7 9" id="KW-1133">Transmembrane helix</keyword>
<feature type="transmembrane region" description="Helical" evidence="9">
    <location>
        <begin position="864"/>
        <end position="884"/>
    </location>
</feature>
<name>A0AAP0ITS5_9MAGN</name>
<dbReference type="InterPro" id="IPR003439">
    <property type="entry name" value="ABC_transporter-like_ATP-bd"/>
</dbReference>
<dbReference type="GO" id="GO:0016020">
    <property type="term" value="C:membrane"/>
    <property type="evidence" value="ECO:0007669"/>
    <property type="project" value="UniProtKB-SubCell"/>
</dbReference>
<evidence type="ECO:0000256" key="6">
    <source>
        <dbReference type="ARBA" id="ARBA00022840"/>
    </source>
</evidence>
<evidence type="ECO:0000259" key="10">
    <source>
        <dbReference type="PROSITE" id="PS50893"/>
    </source>
</evidence>
<dbReference type="PROSITE" id="PS50929">
    <property type="entry name" value="ABC_TM1F"/>
    <property type="match status" value="2"/>
</dbReference>
<dbReference type="FunFam" id="3.40.50.300:FF:000508">
    <property type="entry name" value="ABC transporter C family member 5"/>
    <property type="match status" value="1"/>
</dbReference>
<dbReference type="InterPro" id="IPR017871">
    <property type="entry name" value="ABC_transporter-like_CS"/>
</dbReference>
<dbReference type="InterPro" id="IPR027417">
    <property type="entry name" value="P-loop_NTPase"/>
</dbReference>
<evidence type="ECO:0000256" key="1">
    <source>
        <dbReference type="ARBA" id="ARBA00004141"/>
    </source>
</evidence>
<organism evidence="12 13">
    <name type="scientific">Stephania yunnanensis</name>
    <dbReference type="NCBI Taxonomy" id="152371"/>
    <lineage>
        <taxon>Eukaryota</taxon>
        <taxon>Viridiplantae</taxon>
        <taxon>Streptophyta</taxon>
        <taxon>Embryophyta</taxon>
        <taxon>Tracheophyta</taxon>
        <taxon>Spermatophyta</taxon>
        <taxon>Magnoliopsida</taxon>
        <taxon>Ranunculales</taxon>
        <taxon>Menispermaceae</taxon>
        <taxon>Menispermoideae</taxon>
        <taxon>Cissampelideae</taxon>
        <taxon>Stephania</taxon>
    </lineage>
</organism>
<feature type="transmembrane region" description="Helical" evidence="9">
    <location>
        <begin position="750"/>
        <end position="768"/>
    </location>
</feature>
<comment type="subcellular location">
    <subcellularLocation>
        <location evidence="1">Membrane</location>
        <topology evidence="1">Multi-pass membrane protein</topology>
    </subcellularLocation>
</comment>
<sequence length="1357" mass="151822">MAETEGKFLRTRVIFVTLQNLRTYLHFSDIPLKFINEFSSSKDNMKSESSSKINENFLYETLISEDHNGSKENSSMDNASPLGKAGLLSRLTFWWLNPLMIKGKGKALQDEDIPMLPELDCAKANYLMFIEQLNKRKSVGSYTTASILSVMVSCFWKDILISGFFAFFSILAVSACPLFLNAFIEVSQGKVSFEHEGYVLAAVFFVVKCIESVSMRQWYFRTRLLGVKARSLLSALIYQKQVKVSNASRIAYSSSDIMSYVTVDAFRIGEFPFWMHQTWTTLLQLFLALVILFHSVGLATISALIVVVLSVLGNGPLAKLQLEYQKKLIKATDERLNAASEALVNMKVLKLYGWEFRFKSVIEELRNVELKWLVPLQLRKASATLIFWSTPIFVSAATFATCLFLGIPLNASNVFTVLATLRLIQEPVRFAPDVIGAAIQANIALFRISMFLQSPECHDQQIATSTDDGELKNSIIIKSANFSWQDDHLKLTLKDINLVVKLKEKIAICGEVGSGKSSLLAAILGEVPIISGINSAHGKIAYVSQTAWILSGNVRENILFGSPMNEQRYRETIVKCALVKDLEMLPFGDLTEIGERGVNLSGGQKQRIQLARALYQNADIYFLDDPFSAVDAHTAAYLFDEYIMGALSRKTTLLVTHLVDFLSPFDSILVMQEGKILQAGPFHQLLASSKEFQDLVYAHKELGDSENQTELSSDLSTIDLDLAFYLTVVFGAAITTFLNVAVLFVVTWQLLFIIVPMAFAVIHLKKYYQKSSRELMRINGTSKSSVANHLAESITGCITIRAFKEEDRFFAKYLDFVDKNASAYLHSFAANEWFTQYLEIISAIVVTFTAVVIVSLPLNTLGSGLIGMILSYGLTLNGFIVFFLQNLCTLANQIVSIERLKQYINIPSEALEVIEGHRPPLSWPAFGKVEFHGLQIRYRPNAPLVLHGITCTFEGGKKIGIVGRTGSGKTTLISALFRLVEPEAGKIIIDGIDICTLGLHDLRCHLGIIPQDPTLFHGSVRYNLDPLSQHIDEELWEVLAKCQLKEAVEEKEEGPDSIVVEEGSNWSKGQRQLFALGRALLRKSRILVLDEATASIDNATDAILQKRIRREFADCTVITVAHRIPTVMDCTMVLAKCQLKEAVEEKEEGLDSIVVEEGSNWSKGQRQLFALGRALLRKSRILVLDEATASIDNATDAILQKSIRREFADCTVITVAHRIPTVMDCTMVLSMSDGNVVEFDEPTLLMQKEGSLFGQLKFYLFRVEEFYPSSLTLTNLDKLIAHERKSNCPYNGGKEKLASLDQRSLNWFGNNFYQAQVKKEKRRVPNPNIVESLGAIGLFLHFFNFLAFQVSNHHHGN</sequence>
<dbReference type="EMBL" id="JBBNAF010000008">
    <property type="protein sequence ID" value="KAK9121647.1"/>
    <property type="molecule type" value="Genomic_DNA"/>
</dbReference>
<feature type="transmembrane region" description="Helical" evidence="9">
    <location>
        <begin position="837"/>
        <end position="858"/>
    </location>
</feature>
<accession>A0AAP0ITS5</accession>
<dbReference type="Pfam" id="PF00664">
    <property type="entry name" value="ABC_membrane"/>
    <property type="match status" value="2"/>
</dbReference>
<evidence type="ECO:0000256" key="8">
    <source>
        <dbReference type="ARBA" id="ARBA00023136"/>
    </source>
</evidence>
<feature type="domain" description="ABC transporter" evidence="10">
    <location>
        <begin position="929"/>
        <end position="1182"/>
    </location>
</feature>
<keyword evidence="5" id="KW-0547">Nucleotide-binding</keyword>
<dbReference type="GO" id="GO:0016887">
    <property type="term" value="F:ATP hydrolysis activity"/>
    <property type="evidence" value="ECO:0007669"/>
    <property type="project" value="InterPro"/>
</dbReference>
<dbReference type="CDD" id="cd18579">
    <property type="entry name" value="ABC_6TM_ABCC_D1"/>
    <property type="match status" value="1"/>
</dbReference>
<evidence type="ECO:0000256" key="3">
    <source>
        <dbReference type="ARBA" id="ARBA00022448"/>
    </source>
</evidence>
<dbReference type="PROSITE" id="PS00211">
    <property type="entry name" value="ABC_TRANSPORTER_1"/>
    <property type="match status" value="1"/>
</dbReference>
<proteinExistence type="inferred from homology"/>
<dbReference type="InterPro" id="IPR003593">
    <property type="entry name" value="AAA+_ATPase"/>
</dbReference>
<protein>
    <submittedName>
        <fullName evidence="12">Uncharacterized protein</fullName>
    </submittedName>
</protein>
<dbReference type="InterPro" id="IPR050173">
    <property type="entry name" value="ABC_transporter_C-like"/>
</dbReference>
<feature type="transmembrane region" description="Helical" evidence="9">
    <location>
        <begin position="385"/>
        <end position="407"/>
    </location>
</feature>
<dbReference type="Proteomes" id="UP001420932">
    <property type="component" value="Unassembled WGS sequence"/>
</dbReference>
<evidence type="ECO:0000256" key="5">
    <source>
        <dbReference type="ARBA" id="ARBA00022741"/>
    </source>
</evidence>
<dbReference type="InterPro" id="IPR044746">
    <property type="entry name" value="ABCC_6TM_D1"/>
</dbReference>
<dbReference type="Pfam" id="PF00005">
    <property type="entry name" value="ABC_tran"/>
    <property type="match status" value="3"/>
</dbReference>
<feature type="domain" description="ABC transmembrane type-1" evidence="11">
    <location>
        <begin position="711"/>
        <end position="892"/>
    </location>
</feature>
<evidence type="ECO:0000256" key="9">
    <source>
        <dbReference type="SAM" id="Phobius"/>
    </source>
</evidence>
<gene>
    <name evidence="12" type="ORF">Syun_019264</name>
</gene>
<evidence type="ECO:0000259" key="11">
    <source>
        <dbReference type="PROSITE" id="PS50929"/>
    </source>
</evidence>
<evidence type="ECO:0000313" key="13">
    <source>
        <dbReference type="Proteomes" id="UP001420932"/>
    </source>
</evidence>
<evidence type="ECO:0000256" key="4">
    <source>
        <dbReference type="ARBA" id="ARBA00022692"/>
    </source>
</evidence>
<evidence type="ECO:0000256" key="2">
    <source>
        <dbReference type="ARBA" id="ARBA00009726"/>
    </source>
</evidence>
<dbReference type="Gene3D" id="1.20.1560.10">
    <property type="entry name" value="ABC transporter type 1, transmembrane domain"/>
    <property type="match status" value="2"/>
</dbReference>
<feature type="domain" description="ABC transporter" evidence="10">
    <location>
        <begin position="477"/>
        <end position="698"/>
    </location>
</feature>
<dbReference type="SMART" id="SM00382">
    <property type="entry name" value="AAA"/>
    <property type="match status" value="2"/>
</dbReference>
<dbReference type="GO" id="GO:0140359">
    <property type="term" value="F:ABC-type transporter activity"/>
    <property type="evidence" value="ECO:0007669"/>
    <property type="project" value="InterPro"/>
</dbReference>
<keyword evidence="3" id="KW-0813">Transport</keyword>
<evidence type="ECO:0000313" key="12">
    <source>
        <dbReference type="EMBL" id="KAK9121647.1"/>
    </source>
</evidence>
<dbReference type="FunFam" id="3.40.50.300:FF:000163">
    <property type="entry name" value="Multidrug resistance-associated protein member 4"/>
    <property type="match status" value="1"/>
</dbReference>
<dbReference type="PANTHER" id="PTHR24223">
    <property type="entry name" value="ATP-BINDING CASSETTE SUB-FAMILY C"/>
    <property type="match status" value="1"/>
</dbReference>
<comment type="similarity">
    <text evidence="2">Belongs to the ABC transporter superfamily. ABCC family. Conjugate transporter (TC 3.A.1.208) subfamily.</text>
</comment>
<dbReference type="GO" id="GO:0005524">
    <property type="term" value="F:ATP binding"/>
    <property type="evidence" value="ECO:0007669"/>
    <property type="project" value="UniProtKB-KW"/>
</dbReference>
<keyword evidence="6" id="KW-0067">ATP-binding</keyword>
<comment type="caution">
    <text evidence="12">The sequence shown here is derived from an EMBL/GenBank/DDBJ whole genome shotgun (WGS) entry which is preliminary data.</text>
</comment>
<evidence type="ECO:0000256" key="7">
    <source>
        <dbReference type="ARBA" id="ARBA00022989"/>
    </source>
</evidence>
<dbReference type="SUPFAM" id="SSF52540">
    <property type="entry name" value="P-loop containing nucleoside triphosphate hydrolases"/>
    <property type="match status" value="3"/>
</dbReference>
<dbReference type="InterPro" id="IPR011527">
    <property type="entry name" value="ABC1_TM_dom"/>
</dbReference>
<dbReference type="InterPro" id="IPR036640">
    <property type="entry name" value="ABC1_TM_sf"/>
</dbReference>
<keyword evidence="4 9" id="KW-0812">Transmembrane</keyword>
<dbReference type="InterPro" id="IPR044726">
    <property type="entry name" value="ABCC_6TM_D2"/>
</dbReference>
<dbReference type="FunFam" id="1.20.1560.10:FF:000003">
    <property type="entry name" value="ABC transporter C family member 10"/>
    <property type="match status" value="1"/>
</dbReference>
<dbReference type="PANTHER" id="PTHR24223:SF263">
    <property type="entry name" value="ABC-TYPE XENOBIOTIC TRANSPORTER"/>
    <property type="match status" value="1"/>
</dbReference>
<feature type="domain" description="ABC transmembrane type-1" evidence="11">
    <location>
        <begin position="160"/>
        <end position="440"/>
    </location>
</feature>
<dbReference type="CDD" id="cd18580">
    <property type="entry name" value="ABC_6TM_ABCC_D2"/>
    <property type="match status" value="1"/>
</dbReference>
<feature type="transmembrane region" description="Helical" evidence="9">
    <location>
        <begin position="159"/>
        <end position="184"/>
    </location>
</feature>
<keyword evidence="13" id="KW-1185">Reference proteome</keyword>
<feature type="transmembrane region" description="Helical" evidence="9">
    <location>
        <begin position="196"/>
        <end position="214"/>
    </location>
</feature>
<dbReference type="Gene3D" id="3.40.50.300">
    <property type="entry name" value="P-loop containing nucleotide triphosphate hydrolases"/>
    <property type="match status" value="3"/>
</dbReference>
<dbReference type="SUPFAM" id="SSF90123">
    <property type="entry name" value="ABC transporter transmembrane region"/>
    <property type="match status" value="2"/>
</dbReference>